<keyword evidence="6" id="KW-1185">Reference proteome</keyword>
<dbReference type="SUPFAM" id="SSF81901">
    <property type="entry name" value="HCP-like"/>
    <property type="match status" value="1"/>
</dbReference>
<protein>
    <recommendedName>
        <fullName evidence="7">Pentatricopeptide repeat-containing protein</fullName>
    </recommendedName>
</protein>
<organism evidence="5 6">
    <name type="scientific">Kingdonia uniflora</name>
    <dbReference type="NCBI Taxonomy" id="39325"/>
    <lineage>
        <taxon>Eukaryota</taxon>
        <taxon>Viridiplantae</taxon>
        <taxon>Streptophyta</taxon>
        <taxon>Embryophyta</taxon>
        <taxon>Tracheophyta</taxon>
        <taxon>Spermatophyta</taxon>
        <taxon>Magnoliopsida</taxon>
        <taxon>Ranunculales</taxon>
        <taxon>Circaeasteraceae</taxon>
        <taxon>Kingdonia</taxon>
    </lineage>
</organism>
<feature type="repeat" description="PPR" evidence="3">
    <location>
        <begin position="344"/>
        <end position="378"/>
    </location>
</feature>
<dbReference type="GO" id="GO:0003729">
    <property type="term" value="F:mRNA binding"/>
    <property type="evidence" value="ECO:0007669"/>
    <property type="project" value="TreeGrafter"/>
</dbReference>
<evidence type="ECO:0000313" key="5">
    <source>
        <dbReference type="EMBL" id="KAF6148404.1"/>
    </source>
</evidence>
<feature type="repeat" description="PPR" evidence="3">
    <location>
        <begin position="274"/>
        <end position="308"/>
    </location>
</feature>
<evidence type="ECO:0000313" key="6">
    <source>
        <dbReference type="Proteomes" id="UP000541444"/>
    </source>
</evidence>
<evidence type="ECO:0000256" key="3">
    <source>
        <dbReference type="PROSITE-ProRule" id="PRU00708"/>
    </source>
</evidence>
<dbReference type="Pfam" id="PF01535">
    <property type="entry name" value="PPR"/>
    <property type="match status" value="3"/>
</dbReference>
<accession>A0A7J7M0S4</accession>
<feature type="repeat" description="PPR" evidence="3">
    <location>
        <begin position="144"/>
        <end position="178"/>
    </location>
</feature>
<name>A0A7J7M0S4_9MAGN</name>
<dbReference type="NCBIfam" id="TIGR00756">
    <property type="entry name" value="PPR"/>
    <property type="match status" value="11"/>
</dbReference>
<evidence type="ECO:0000256" key="4">
    <source>
        <dbReference type="SAM" id="MobiDB-lite"/>
    </source>
</evidence>
<evidence type="ECO:0008006" key="7">
    <source>
        <dbReference type="Google" id="ProtNLM"/>
    </source>
</evidence>
<reference evidence="5 6" key="1">
    <citation type="journal article" date="2020" name="IScience">
        <title>Genome Sequencing of the Endangered Kingdonia uniflora (Circaeasteraceae, Ranunculales) Reveals Potential Mechanisms of Evolutionary Specialization.</title>
        <authorList>
            <person name="Sun Y."/>
            <person name="Deng T."/>
            <person name="Zhang A."/>
            <person name="Moore M.J."/>
            <person name="Landis J.B."/>
            <person name="Lin N."/>
            <person name="Zhang H."/>
            <person name="Zhang X."/>
            <person name="Huang J."/>
            <person name="Zhang X."/>
            <person name="Sun H."/>
            <person name="Wang H."/>
        </authorList>
    </citation>
    <scope>NUCLEOTIDE SEQUENCE [LARGE SCALE GENOMIC DNA]</scope>
    <source>
        <strain evidence="5">TB1705</strain>
        <tissue evidence="5">Leaf</tissue>
    </source>
</reference>
<comment type="similarity">
    <text evidence="1">Belongs to the PPR family. P subfamily.</text>
</comment>
<feature type="repeat" description="PPR" evidence="3">
    <location>
        <begin position="309"/>
        <end position="343"/>
    </location>
</feature>
<feature type="repeat" description="PPR" evidence="3">
    <location>
        <begin position="179"/>
        <end position="213"/>
    </location>
</feature>
<dbReference type="Pfam" id="PF13041">
    <property type="entry name" value="PPR_2"/>
    <property type="match status" value="2"/>
</dbReference>
<dbReference type="PANTHER" id="PTHR47938">
    <property type="entry name" value="RESPIRATORY COMPLEX I CHAPERONE (CIA84), PUTATIVE (AFU_ORTHOLOGUE AFUA_2G06020)-RELATED"/>
    <property type="match status" value="1"/>
</dbReference>
<dbReference type="Pfam" id="PF12854">
    <property type="entry name" value="PPR_1"/>
    <property type="match status" value="3"/>
</dbReference>
<dbReference type="InterPro" id="IPR002885">
    <property type="entry name" value="PPR_rpt"/>
</dbReference>
<feature type="repeat" description="PPR" evidence="3">
    <location>
        <begin position="414"/>
        <end position="448"/>
    </location>
</feature>
<feature type="repeat" description="PPR" evidence="3">
    <location>
        <begin position="585"/>
        <end position="615"/>
    </location>
</feature>
<proteinExistence type="inferred from homology"/>
<dbReference type="Gene3D" id="1.25.40.10">
    <property type="entry name" value="Tetratricopeptide repeat domain"/>
    <property type="match status" value="5"/>
</dbReference>
<feature type="repeat" description="PPR" evidence="3">
    <location>
        <begin position="472"/>
        <end position="502"/>
    </location>
</feature>
<feature type="repeat" description="PPR" evidence="3">
    <location>
        <begin position="239"/>
        <end position="273"/>
    </location>
</feature>
<dbReference type="EMBL" id="JACGCM010001846">
    <property type="protein sequence ID" value="KAF6148404.1"/>
    <property type="molecule type" value="Genomic_DNA"/>
</dbReference>
<comment type="caution">
    <text evidence="5">The sequence shown here is derived from an EMBL/GenBank/DDBJ whole genome shotgun (WGS) entry which is preliminary data.</text>
</comment>
<dbReference type="PROSITE" id="PS51375">
    <property type="entry name" value="PPR"/>
    <property type="match status" value="10"/>
</dbReference>
<keyword evidence="2" id="KW-0677">Repeat</keyword>
<gene>
    <name evidence="5" type="ORF">GIB67_036619</name>
</gene>
<dbReference type="PANTHER" id="PTHR47938:SF21">
    <property type="entry name" value="OS02G0827900 PROTEIN"/>
    <property type="match status" value="1"/>
</dbReference>
<feature type="repeat" description="PPR" evidence="3">
    <location>
        <begin position="379"/>
        <end position="413"/>
    </location>
</feature>
<dbReference type="AlphaFoldDB" id="A0A7J7M0S4"/>
<evidence type="ECO:0000256" key="2">
    <source>
        <dbReference type="ARBA" id="ARBA00022737"/>
    </source>
</evidence>
<dbReference type="OrthoDB" id="185373at2759"/>
<dbReference type="Proteomes" id="UP000541444">
    <property type="component" value="Unassembled WGS sequence"/>
</dbReference>
<feature type="region of interest" description="Disordered" evidence="4">
    <location>
        <begin position="712"/>
        <end position="731"/>
    </location>
</feature>
<sequence length="731" mass="82803">MMHQTTKLFKTLIKKTNIDDPSRIQHFFKHLLSSSPQISESHYNFIPIVTQILIRAKLLPEIDQLHSLLETSFLPLIALIQTSANFGLLDKALSQFKSLRKHFPTQPPPVHVYNILMRKCMSGDRVEMVSEIYRDMLVSKLLPETYTINLLISLFCDLGRLEDAQVLFDKMPIKGCLPNESSFGILINGYCKAGLGLQALEVFKKMGSLGVSRKVVEASRIFEDMQGSCNEELGLPRPNLITFNQMLEGFFKEGMLDKAENCINCMKRDGAFTKLESYNIWLVGLVRNKMLAEARLVLEEMNEKGITPSIYSYNIVLDGLCKEGMFSDARFVMEYMRINGTSPDTVTYTTLLHGYCCKGKVFEANTILQEMISNGCFPNTFTCNILLQSLWKEEKISEAEKLLQKMNERGYGLDIVTCNIVIRGLCKSGKLDKAIMILDGMWIHGSAALGDLGNSFIGLVDNTNNRKKCLPDLVTYSTVIDGLCKAGRLDEAKKIRENERCNIALGYNGAELRIPYGFFFCLLIRAFFKSCDFEAAKETFEIALSICGHKEGLYRLMLNELLVRGKVSEANELFLVIMDRGFDVRGYTYKNLIEGLCKEEMLDEACKLLRKMLGKTHGFDPSSFISVIDALGKSGNKHEANEFSERMMEMASDVTEEKKRNGEVYDGKELDHRKQQKDGFRGTEWRNISHRDDGSGVALKVIRRVQKGWGHGRMSSLQPQKNAIPDYWGDT</sequence>
<dbReference type="InterPro" id="IPR011990">
    <property type="entry name" value="TPR-like_helical_dom_sf"/>
</dbReference>
<evidence type="ECO:0000256" key="1">
    <source>
        <dbReference type="ARBA" id="ARBA00007626"/>
    </source>
</evidence>